<dbReference type="Pfam" id="PF14076">
    <property type="entry name" value="DUF4258"/>
    <property type="match status" value="1"/>
</dbReference>
<name>A0A7X1ZGM2_9PROT</name>
<protein>
    <submittedName>
        <fullName evidence="1">DUF4258 domain-containing protein</fullName>
    </submittedName>
</protein>
<dbReference type="Proteomes" id="UP000434582">
    <property type="component" value="Unassembled WGS sequence"/>
</dbReference>
<evidence type="ECO:0000313" key="1">
    <source>
        <dbReference type="EMBL" id="MQX38189.1"/>
    </source>
</evidence>
<dbReference type="OrthoDB" id="9760715at2"/>
<comment type="caution">
    <text evidence="1">The sequence shown here is derived from an EMBL/GenBank/DDBJ whole genome shotgun (WGS) entry which is preliminary data.</text>
</comment>
<reference evidence="1 2" key="1">
    <citation type="submission" date="2019-10" db="EMBL/GenBank/DDBJ databases">
        <title>Draft whole-genome sequence of the purple nonsulfur photosynthetic bacterium Roseospira navarrensis DSM 15114.</title>
        <authorList>
            <person name="Kyndt J.A."/>
            <person name="Meyer T.E."/>
        </authorList>
    </citation>
    <scope>NUCLEOTIDE SEQUENCE [LARGE SCALE GENOMIC DNA]</scope>
    <source>
        <strain evidence="1 2">DSM 15114</strain>
    </source>
</reference>
<sequence length="130" mass="14653">MILLSEKATIRRVVDIESSSSHLIRGFAVAGSGDAMSHGDETRRIRDLACHPDVRVRFTGHAEAEMRKDAVLRSDVLTALKRSAVVRVEPDLRGEKWNVWGNDNDGRMIEVVVVAYENNLLIRIVTVWKM</sequence>
<evidence type="ECO:0000313" key="2">
    <source>
        <dbReference type="Proteomes" id="UP000434582"/>
    </source>
</evidence>
<proteinExistence type="predicted"/>
<accession>A0A7X1ZGM2</accession>
<dbReference type="InterPro" id="IPR025354">
    <property type="entry name" value="DUF4258"/>
</dbReference>
<dbReference type="AlphaFoldDB" id="A0A7X1ZGM2"/>
<dbReference type="RefSeq" id="WP_153346397.1">
    <property type="nucleotide sequence ID" value="NZ_WIVE01000077.1"/>
</dbReference>
<keyword evidence="2" id="KW-1185">Reference proteome</keyword>
<dbReference type="EMBL" id="WIVE01000077">
    <property type="protein sequence ID" value="MQX38189.1"/>
    <property type="molecule type" value="Genomic_DNA"/>
</dbReference>
<gene>
    <name evidence="1" type="ORF">GHC57_16865</name>
</gene>
<organism evidence="1 2">
    <name type="scientific">Roseospira navarrensis</name>
    <dbReference type="NCBI Taxonomy" id="140058"/>
    <lineage>
        <taxon>Bacteria</taxon>
        <taxon>Pseudomonadati</taxon>
        <taxon>Pseudomonadota</taxon>
        <taxon>Alphaproteobacteria</taxon>
        <taxon>Rhodospirillales</taxon>
        <taxon>Rhodospirillaceae</taxon>
        <taxon>Roseospira</taxon>
    </lineage>
</organism>